<dbReference type="RefSeq" id="WP_390228782.1">
    <property type="nucleotide sequence ID" value="NZ_JBHSCN010000005.1"/>
</dbReference>
<dbReference type="Proteomes" id="UP001595900">
    <property type="component" value="Unassembled WGS sequence"/>
</dbReference>
<reference evidence="2" key="1">
    <citation type="journal article" date="2019" name="Int. J. Syst. Evol. Microbiol.">
        <title>The Global Catalogue of Microorganisms (GCM) 10K type strain sequencing project: providing services to taxonomists for standard genome sequencing and annotation.</title>
        <authorList>
            <consortium name="The Broad Institute Genomics Platform"/>
            <consortium name="The Broad Institute Genome Sequencing Center for Infectious Disease"/>
            <person name="Wu L."/>
            <person name="Ma J."/>
        </authorList>
    </citation>
    <scope>NUCLEOTIDE SEQUENCE [LARGE SCALE GENOMIC DNA]</scope>
    <source>
        <strain evidence="2">CGMCC 1.10363</strain>
    </source>
</reference>
<evidence type="ECO:0000313" key="1">
    <source>
        <dbReference type="EMBL" id="MFC4243702.1"/>
    </source>
</evidence>
<dbReference type="EMBL" id="JBHSCN010000005">
    <property type="protein sequence ID" value="MFC4243702.1"/>
    <property type="molecule type" value="Genomic_DNA"/>
</dbReference>
<protein>
    <recommendedName>
        <fullName evidence="3">Polysaccharide pyruvyl transferase</fullName>
    </recommendedName>
</protein>
<gene>
    <name evidence="1" type="ORF">ACFOYW_09980</name>
</gene>
<evidence type="ECO:0000313" key="2">
    <source>
        <dbReference type="Proteomes" id="UP001595900"/>
    </source>
</evidence>
<accession>A0ABV8Q8E3</accession>
<name>A0ABV8Q8E3_9MICO</name>
<sequence length="452" mass="49642">MNALKSAPRINVLCAPPNGVNPGMTTVDLAFAELAATEGFDDVTYWRLWDSSEWRTDAPRAAGPVSSPYSFYDEESGLTYRNARGHLDEFLSADAIVFWGDFLHMKSYLGITADVLTRRTGVLTDPAEARDLVERHLLLKGQNASVLNRVISYGTTLAFNSAHDYTDDAYRSLLGTFLAGAHRVWARDSYSALIAQLHRPGKDEVTKGTDGALLLGRRDLRDREPTLGVFIGRSDLSPWKVGALGRALSHNLRLDPIWLDWGREPGFWPMNARRSLQFAWPGLELGSYAPSLHARTGSYSATLRRKHDVGTGPMPATTELLDQLSRHTLVLTDTYHVALNAWRLGTPAICLTDAPRAAGWDVNTGGIETARDKRAELYSQFDAAPLLVDSHQLAGPTPALAGRLTAFLREEQPLAVIHDRVAELGRHGRTQLTGALRALSKVEARGAETAAR</sequence>
<comment type="caution">
    <text evidence="1">The sequence shown here is derived from an EMBL/GenBank/DDBJ whole genome shotgun (WGS) entry which is preliminary data.</text>
</comment>
<keyword evidence="2" id="KW-1185">Reference proteome</keyword>
<evidence type="ECO:0008006" key="3">
    <source>
        <dbReference type="Google" id="ProtNLM"/>
    </source>
</evidence>
<proteinExistence type="predicted"/>
<organism evidence="1 2">
    <name type="scientific">Gryllotalpicola reticulitermitis</name>
    <dbReference type="NCBI Taxonomy" id="1184153"/>
    <lineage>
        <taxon>Bacteria</taxon>
        <taxon>Bacillati</taxon>
        <taxon>Actinomycetota</taxon>
        <taxon>Actinomycetes</taxon>
        <taxon>Micrococcales</taxon>
        <taxon>Microbacteriaceae</taxon>
        <taxon>Gryllotalpicola</taxon>
    </lineage>
</organism>